<evidence type="ECO:0000256" key="2">
    <source>
        <dbReference type="ARBA" id="ARBA00023002"/>
    </source>
</evidence>
<accession>W7UA44</accession>
<comment type="caution">
    <text evidence="3">The sequence shown here is derived from an EMBL/GenBank/DDBJ whole genome shotgun (WGS) entry which is preliminary data.</text>
</comment>
<dbReference type="SUPFAM" id="SSF51735">
    <property type="entry name" value="NAD(P)-binding Rossmann-fold domains"/>
    <property type="match status" value="1"/>
</dbReference>
<dbReference type="PANTHER" id="PTHR24320:SF148">
    <property type="entry name" value="NAD(P)-BINDING ROSSMANN-FOLD SUPERFAMILY PROTEIN"/>
    <property type="match status" value="1"/>
</dbReference>
<keyword evidence="4" id="KW-1185">Reference proteome</keyword>
<dbReference type="Pfam" id="PF00106">
    <property type="entry name" value="adh_short"/>
    <property type="match status" value="1"/>
</dbReference>
<evidence type="ECO:0000313" key="3">
    <source>
        <dbReference type="EMBL" id="EWM29844.1"/>
    </source>
</evidence>
<dbReference type="EMBL" id="AZIL01000116">
    <property type="protein sequence ID" value="EWM29844.1"/>
    <property type="molecule type" value="Genomic_DNA"/>
</dbReference>
<organism evidence="3 4">
    <name type="scientific">Nannochloropsis gaditana</name>
    <dbReference type="NCBI Taxonomy" id="72520"/>
    <lineage>
        <taxon>Eukaryota</taxon>
        <taxon>Sar</taxon>
        <taxon>Stramenopiles</taxon>
        <taxon>Ochrophyta</taxon>
        <taxon>Eustigmatophyceae</taxon>
        <taxon>Eustigmatales</taxon>
        <taxon>Monodopsidaceae</taxon>
        <taxon>Nannochloropsis</taxon>
    </lineage>
</organism>
<dbReference type="InterPro" id="IPR036291">
    <property type="entry name" value="NAD(P)-bd_dom_sf"/>
</dbReference>
<dbReference type="InterPro" id="IPR002347">
    <property type="entry name" value="SDR_fam"/>
</dbReference>
<comment type="similarity">
    <text evidence="1">Belongs to the short-chain dehydrogenases/reductases (SDR) family.</text>
</comment>
<dbReference type="GO" id="GO:0016491">
    <property type="term" value="F:oxidoreductase activity"/>
    <property type="evidence" value="ECO:0007669"/>
    <property type="project" value="UniProtKB-KW"/>
</dbReference>
<sequence length="276" mass="30420">MTNSGSRKIVLLTGSTGAIGREIAISLAGKGCELILPVRDAERGKQLVKDILEKAGAQAGPVHLEACDMSSLSSLRNFVRRVQEAYPRLDVLINNAATVPPTRQLTEDGLETQFCVNVLSYFLLMFSLSSFLRKSGKARIINVASNLAGDLDLTDMQFEKRKYNNMLAYKQSKQADRQLSWAGAKFFADSGVKVFAMHPGVTTSAILKGVGYEKGWDSAEFCAKMAVQLVMEEEGMKTMETGTYWVNGEETACPWQENDQECQAVWDYCKKCAGVE</sequence>
<name>W7UA44_9STRA</name>
<dbReference type="PANTHER" id="PTHR24320">
    <property type="entry name" value="RETINOL DEHYDROGENASE"/>
    <property type="match status" value="1"/>
</dbReference>
<dbReference type="OMA" id="NSMDHDY"/>
<evidence type="ECO:0000313" key="4">
    <source>
        <dbReference type="Proteomes" id="UP000019335"/>
    </source>
</evidence>
<reference evidence="3 4" key="1">
    <citation type="journal article" date="2014" name="Mol. Plant">
        <title>Chromosome Scale Genome Assembly and Transcriptome Profiling of Nannochloropsis gaditana in Nitrogen Depletion.</title>
        <authorList>
            <person name="Corteggiani Carpinelli E."/>
            <person name="Telatin A."/>
            <person name="Vitulo N."/>
            <person name="Forcato C."/>
            <person name="D'Angelo M."/>
            <person name="Schiavon R."/>
            <person name="Vezzi A."/>
            <person name="Giacometti G.M."/>
            <person name="Morosinotto T."/>
            <person name="Valle G."/>
        </authorList>
    </citation>
    <scope>NUCLEOTIDE SEQUENCE [LARGE SCALE GENOMIC DNA]</scope>
    <source>
        <strain evidence="3 4">B-31</strain>
    </source>
</reference>
<protein>
    <submittedName>
        <fullName evidence="3">Short-chain dehydrogenase reductase sdr</fullName>
    </submittedName>
</protein>
<dbReference type="Proteomes" id="UP000019335">
    <property type="component" value="Chromosome 2"/>
</dbReference>
<keyword evidence="2" id="KW-0560">Oxidoreductase</keyword>
<dbReference type="AlphaFoldDB" id="W7UA44"/>
<dbReference type="Gene3D" id="3.40.50.720">
    <property type="entry name" value="NAD(P)-binding Rossmann-like Domain"/>
    <property type="match status" value="1"/>
</dbReference>
<dbReference type="OrthoDB" id="417891at2759"/>
<dbReference type="PRINTS" id="PR00081">
    <property type="entry name" value="GDHRDH"/>
</dbReference>
<proteinExistence type="inferred from homology"/>
<evidence type="ECO:0000256" key="1">
    <source>
        <dbReference type="ARBA" id="ARBA00006484"/>
    </source>
</evidence>
<gene>
    <name evidence="3" type="ORF">Naga_100017g16</name>
</gene>